<dbReference type="HOGENOM" id="CLU_016047_0_2_9"/>
<dbReference type="PANTHER" id="PTHR30193">
    <property type="entry name" value="ABC TRANSPORTER PERMEASE PROTEIN"/>
    <property type="match status" value="1"/>
</dbReference>
<keyword evidence="2 7" id="KW-0813">Transport</keyword>
<feature type="domain" description="ABC transmembrane type-1" evidence="8">
    <location>
        <begin position="76"/>
        <end position="288"/>
    </location>
</feature>
<reference evidence="9" key="1">
    <citation type="submission" date="2009-06" db="EMBL/GenBank/DDBJ databases">
        <authorList>
            <consortium name="US DOE Joint Genome Institute (JGI-PGF)"/>
            <person name="Lucas S."/>
            <person name="Copeland A."/>
            <person name="Lapidus A."/>
            <person name="Glavina del Rio T."/>
            <person name="Dalin E."/>
            <person name="Tice H."/>
            <person name="Bruce D."/>
            <person name="Goodwin L."/>
            <person name="Pitluck S."/>
            <person name="Kyrpides N."/>
            <person name="Mavromatis K."/>
            <person name="Ivanova N."/>
            <person name="Saunders E."/>
            <person name="Brettin T."/>
            <person name="Detter J.C."/>
            <person name="Han C."/>
            <person name="Larimer F."/>
            <person name="Land M."/>
            <person name="Hauser L."/>
            <person name="Markowitz V."/>
            <person name="Cheng J.-F."/>
            <person name="Hugenholtz P."/>
            <person name="Woyke T."/>
            <person name="Wu D."/>
            <person name="Gronow S."/>
            <person name="Klenk H.-P."/>
            <person name="Eisen J.A."/>
        </authorList>
    </citation>
    <scope>NUCLEOTIDE SEQUENCE</scope>
    <source>
        <strain evidence="9">Eklund 17B</strain>
    </source>
</reference>
<dbReference type="Pfam" id="PF00528">
    <property type="entry name" value="BPD_transp_1"/>
    <property type="match status" value="1"/>
</dbReference>
<dbReference type="GO" id="GO:0055085">
    <property type="term" value="P:transmembrane transport"/>
    <property type="evidence" value="ECO:0007669"/>
    <property type="project" value="InterPro"/>
</dbReference>
<dbReference type="AlphaFoldDB" id="B2TQC0"/>
<sequence length="298" mass="33782">MRIMKKSNIKKFDQIFTILMFVLPAIIPLIVFWIVPIFKSLFISFTDWDYISAEYSIVGLKNYRELFSNKLFYDALKNTSIFTLGTLLPTIAGGLSLALLLRSNFKSSAIYKAIIFSPWITPTVAISIVWSWIFEPNYGFANYILNLCNLPKLQWLQSSNTAMGGVIIVTVWKSIGWAMIFYLTALEKIPKDLYESASIDGADSLNKFKSITLPLISPTTFFLCVITMINSLQAYDQIQVLTQGGPSGSTRTLLYMYYQCAFENFNMGEATAIATVILVITCILSLIQFVVSKRWVHY</sequence>
<gene>
    <name evidence="9" type="ordered locus">CLL_A3191</name>
</gene>
<comment type="subcellular location">
    <subcellularLocation>
        <location evidence="1 7">Cell membrane</location>
        <topology evidence="1 7">Multi-pass membrane protein</topology>
    </subcellularLocation>
</comment>
<keyword evidence="3" id="KW-1003">Cell membrane</keyword>
<feature type="transmembrane region" description="Helical" evidence="7">
    <location>
        <begin position="81"/>
        <end position="101"/>
    </location>
</feature>
<evidence type="ECO:0000256" key="6">
    <source>
        <dbReference type="ARBA" id="ARBA00023136"/>
    </source>
</evidence>
<accession>B2TQC0</accession>
<reference evidence="9" key="2">
    <citation type="submission" date="2009-08" db="EMBL/GenBank/DDBJ databases">
        <authorList>
            <person name="Shrivastava S."/>
            <person name="Brinkac L.M."/>
            <person name="Dodson R.J."/>
            <person name="Harkins D.M."/>
            <person name="Durkin A.S."/>
            <person name="Sutton G."/>
        </authorList>
    </citation>
    <scope>NUCLEOTIDE SEQUENCE</scope>
    <source>
        <strain evidence="9">Eklund 17B</strain>
    </source>
</reference>
<protein>
    <submittedName>
        <fullName evidence="9">ABC transporter, permease protein</fullName>
    </submittedName>
</protein>
<name>B2TQC0_CLOBB</name>
<evidence type="ECO:0000256" key="7">
    <source>
        <dbReference type="RuleBase" id="RU363032"/>
    </source>
</evidence>
<dbReference type="PANTHER" id="PTHR30193:SF37">
    <property type="entry name" value="INNER MEMBRANE ABC TRANSPORTER PERMEASE PROTEIN YCJO"/>
    <property type="match status" value="1"/>
</dbReference>
<dbReference type="PROSITE" id="PS50928">
    <property type="entry name" value="ABC_TM1"/>
    <property type="match status" value="1"/>
</dbReference>
<dbReference type="SUPFAM" id="SSF161098">
    <property type="entry name" value="MetI-like"/>
    <property type="match status" value="1"/>
</dbReference>
<evidence type="ECO:0000259" key="8">
    <source>
        <dbReference type="PROSITE" id="PS50928"/>
    </source>
</evidence>
<comment type="similarity">
    <text evidence="7">Belongs to the binding-protein-dependent transport system permease family.</text>
</comment>
<feature type="transmembrane region" description="Helical" evidence="7">
    <location>
        <begin position="162"/>
        <end position="183"/>
    </location>
</feature>
<dbReference type="KEGG" id="cbk:CLL_A3191"/>
<organism evidence="9">
    <name type="scientific">Clostridium botulinum (strain Eklund 17B / Type B)</name>
    <dbReference type="NCBI Taxonomy" id="935198"/>
    <lineage>
        <taxon>Bacteria</taxon>
        <taxon>Bacillati</taxon>
        <taxon>Bacillota</taxon>
        <taxon>Clostridia</taxon>
        <taxon>Eubacteriales</taxon>
        <taxon>Clostridiaceae</taxon>
        <taxon>Clostridium</taxon>
    </lineage>
</organism>
<evidence type="ECO:0000256" key="2">
    <source>
        <dbReference type="ARBA" id="ARBA00022448"/>
    </source>
</evidence>
<dbReference type="InterPro" id="IPR035906">
    <property type="entry name" value="MetI-like_sf"/>
</dbReference>
<keyword evidence="5 7" id="KW-1133">Transmembrane helix</keyword>
<keyword evidence="6 7" id="KW-0472">Membrane</keyword>
<feature type="transmembrane region" description="Helical" evidence="7">
    <location>
        <begin position="272"/>
        <end position="291"/>
    </location>
</feature>
<dbReference type="InterPro" id="IPR051393">
    <property type="entry name" value="ABC_transporter_permease"/>
</dbReference>
<evidence type="ECO:0000313" key="9">
    <source>
        <dbReference type="EMBL" id="ACD24462.1"/>
    </source>
</evidence>
<dbReference type="Gene3D" id="1.10.3720.10">
    <property type="entry name" value="MetI-like"/>
    <property type="match status" value="1"/>
</dbReference>
<feature type="transmembrane region" description="Helical" evidence="7">
    <location>
        <begin position="113"/>
        <end position="133"/>
    </location>
</feature>
<dbReference type="InterPro" id="IPR000515">
    <property type="entry name" value="MetI-like"/>
</dbReference>
<feature type="transmembrane region" description="Helical" evidence="7">
    <location>
        <begin position="211"/>
        <end position="232"/>
    </location>
</feature>
<dbReference type="EMBL" id="CP001056">
    <property type="protein sequence ID" value="ACD24462.1"/>
    <property type="molecule type" value="Genomic_DNA"/>
</dbReference>
<feature type="transmembrane region" description="Helical" evidence="7">
    <location>
        <begin position="12"/>
        <end position="35"/>
    </location>
</feature>
<evidence type="ECO:0000256" key="5">
    <source>
        <dbReference type="ARBA" id="ARBA00022989"/>
    </source>
</evidence>
<keyword evidence="4 7" id="KW-0812">Transmembrane</keyword>
<proteinExistence type="inferred from homology"/>
<dbReference type="CDD" id="cd06261">
    <property type="entry name" value="TM_PBP2"/>
    <property type="match status" value="1"/>
</dbReference>
<evidence type="ECO:0000256" key="3">
    <source>
        <dbReference type="ARBA" id="ARBA00022475"/>
    </source>
</evidence>
<dbReference type="GO" id="GO:0005886">
    <property type="term" value="C:plasma membrane"/>
    <property type="evidence" value="ECO:0007669"/>
    <property type="project" value="UniProtKB-SubCell"/>
</dbReference>
<evidence type="ECO:0000256" key="1">
    <source>
        <dbReference type="ARBA" id="ARBA00004651"/>
    </source>
</evidence>
<evidence type="ECO:0000256" key="4">
    <source>
        <dbReference type="ARBA" id="ARBA00022692"/>
    </source>
</evidence>